<feature type="domain" description="ABC transporter" evidence="5">
    <location>
        <begin position="31"/>
        <end position="271"/>
    </location>
</feature>
<dbReference type="Pfam" id="PF00005">
    <property type="entry name" value="ABC_tran"/>
    <property type="match status" value="1"/>
</dbReference>
<organism evidence="6 7">
    <name type="scientific">Marinobacter fuscus</name>
    <dbReference type="NCBI Taxonomy" id="2109942"/>
    <lineage>
        <taxon>Bacteria</taxon>
        <taxon>Pseudomonadati</taxon>
        <taxon>Pseudomonadota</taxon>
        <taxon>Gammaproteobacteria</taxon>
        <taxon>Pseudomonadales</taxon>
        <taxon>Marinobacteraceae</taxon>
        <taxon>Marinobacter</taxon>
    </lineage>
</organism>
<dbReference type="GO" id="GO:0016887">
    <property type="term" value="F:ATP hydrolysis activity"/>
    <property type="evidence" value="ECO:0007669"/>
    <property type="project" value="InterPro"/>
</dbReference>
<dbReference type="OrthoDB" id="5866165at2"/>
<dbReference type="GO" id="GO:0005304">
    <property type="term" value="F:L-valine transmembrane transporter activity"/>
    <property type="evidence" value="ECO:0007669"/>
    <property type="project" value="TreeGrafter"/>
</dbReference>
<dbReference type="GO" id="GO:0015808">
    <property type="term" value="P:L-alanine transport"/>
    <property type="evidence" value="ECO:0007669"/>
    <property type="project" value="TreeGrafter"/>
</dbReference>
<dbReference type="PROSITE" id="PS50893">
    <property type="entry name" value="ABC_TRANSPORTER_2"/>
    <property type="match status" value="1"/>
</dbReference>
<dbReference type="SMART" id="SM00382">
    <property type="entry name" value="AAA"/>
    <property type="match status" value="1"/>
</dbReference>
<dbReference type="InterPro" id="IPR051120">
    <property type="entry name" value="ABC_AA/LPS_Transport"/>
</dbReference>
<accession>A0A2T1KPA1</accession>
<dbReference type="GO" id="GO:1903806">
    <property type="term" value="P:L-isoleucine import across plasma membrane"/>
    <property type="evidence" value="ECO:0007669"/>
    <property type="project" value="TreeGrafter"/>
</dbReference>
<dbReference type="GO" id="GO:1903805">
    <property type="term" value="P:L-valine import across plasma membrane"/>
    <property type="evidence" value="ECO:0007669"/>
    <property type="project" value="TreeGrafter"/>
</dbReference>
<dbReference type="GO" id="GO:0005524">
    <property type="term" value="F:ATP binding"/>
    <property type="evidence" value="ECO:0007669"/>
    <property type="project" value="UniProtKB-KW"/>
</dbReference>
<dbReference type="AlphaFoldDB" id="A0A2T1KPA1"/>
<gene>
    <name evidence="6" type="ORF">C7H09_05090</name>
</gene>
<dbReference type="InterPro" id="IPR003439">
    <property type="entry name" value="ABC_transporter-like_ATP-bd"/>
</dbReference>
<dbReference type="PANTHER" id="PTHR45772:SF7">
    <property type="entry name" value="AMINO ACID ABC TRANSPORTER ATP-BINDING PROTEIN"/>
    <property type="match status" value="1"/>
</dbReference>
<feature type="region of interest" description="Disordered" evidence="4">
    <location>
        <begin position="1"/>
        <end position="24"/>
    </location>
</feature>
<keyword evidence="3 6" id="KW-0067">ATP-binding</keyword>
<keyword evidence="7" id="KW-1185">Reference proteome</keyword>
<reference evidence="6 7" key="1">
    <citation type="submission" date="2018-03" db="EMBL/GenBank/DDBJ databases">
        <title>Marinobacter brunus sp. nov., a marine bacterium of Gamma-proteobacteria isolated from the surface seawater of the South China Sea.</title>
        <authorList>
            <person name="Cheng H."/>
            <person name="Wu Y.-H."/>
            <person name="Xamxidin M."/>
            <person name="Xu X.-W."/>
        </authorList>
    </citation>
    <scope>NUCLEOTIDE SEQUENCE [LARGE SCALE GENOMIC DNA]</scope>
    <source>
        <strain evidence="6 7">NH169-3</strain>
    </source>
</reference>
<keyword evidence="2" id="KW-0547">Nucleotide-binding</keyword>
<dbReference type="EMBL" id="PXNP01000019">
    <property type="protein sequence ID" value="PSF11934.1"/>
    <property type="molecule type" value="Genomic_DNA"/>
</dbReference>
<dbReference type="Gene3D" id="3.40.50.300">
    <property type="entry name" value="P-loop containing nucleotide triphosphate hydrolases"/>
    <property type="match status" value="1"/>
</dbReference>
<dbReference type="GO" id="GO:0015188">
    <property type="term" value="F:L-isoleucine transmembrane transporter activity"/>
    <property type="evidence" value="ECO:0007669"/>
    <property type="project" value="TreeGrafter"/>
</dbReference>
<dbReference type="PANTHER" id="PTHR45772">
    <property type="entry name" value="CONSERVED COMPONENT OF ABC TRANSPORTER FOR NATURAL AMINO ACIDS-RELATED"/>
    <property type="match status" value="1"/>
</dbReference>
<evidence type="ECO:0000256" key="3">
    <source>
        <dbReference type="ARBA" id="ARBA00022840"/>
    </source>
</evidence>
<dbReference type="InterPro" id="IPR027417">
    <property type="entry name" value="P-loop_NTPase"/>
</dbReference>
<proteinExistence type="predicted"/>
<evidence type="ECO:0000259" key="5">
    <source>
        <dbReference type="PROSITE" id="PS50893"/>
    </source>
</evidence>
<protein>
    <submittedName>
        <fullName evidence="6">ABC transporter ATP-binding protein</fullName>
    </submittedName>
</protein>
<dbReference type="GO" id="GO:0042941">
    <property type="term" value="P:D-alanine transmembrane transport"/>
    <property type="evidence" value="ECO:0007669"/>
    <property type="project" value="TreeGrafter"/>
</dbReference>
<evidence type="ECO:0000256" key="1">
    <source>
        <dbReference type="ARBA" id="ARBA00022448"/>
    </source>
</evidence>
<dbReference type="GO" id="GO:0005886">
    <property type="term" value="C:plasma membrane"/>
    <property type="evidence" value="ECO:0007669"/>
    <property type="project" value="TreeGrafter"/>
</dbReference>
<dbReference type="GO" id="GO:0015192">
    <property type="term" value="F:L-phenylalanine transmembrane transporter activity"/>
    <property type="evidence" value="ECO:0007669"/>
    <property type="project" value="TreeGrafter"/>
</dbReference>
<dbReference type="Proteomes" id="UP000239866">
    <property type="component" value="Unassembled WGS sequence"/>
</dbReference>
<keyword evidence="1" id="KW-0813">Transport</keyword>
<comment type="caution">
    <text evidence="6">The sequence shown here is derived from an EMBL/GenBank/DDBJ whole genome shotgun (WGS) entry which is preliminary data.</text>
</comment>
<dbReference type="RefSeq" id="WP_106761528.1">
    <property type="nucleotide sequence ID" value="NZ_PXNP01000019.1"/>
</dbReference>
<evidence type="ECO:0000313" key="6">
    <source>
        <dbReference type="EMBL" id="PSF11934.1"/>
    </source>
</evidence>
<evidence type="ECO:0000256" key="4">
    <source>
        <dbReference type="SAM" id="MobiDB-lite"/>
    </source>
</evidence>
<dbReference type="CDD" id="cd03219">
    <property type="entry name" value="ABC_Mj1267_LivG_branched"/>
    <property type="match status" value="1"/>
</dbReference>
<dbReference type="InterPro" id="IPR003593">
    <property type="entry name" value="AAA+_ATPase"/>
</dbReference>
<evidence type="ECO:0000313" key="7">
    <source>
        <dbReference type="Proteomes" id="UP000239866"/>
    </source>
</evidence>
<evidence type="ECO:0000256" key="2">
    <source>
        <dbReference type="ARBA" id="ARBA00022741"/>
    </source>
</evidence>
<dbReference type="SUPFAM" id="SSF52540">
    <property type="entry name" value="P-loop containing nucleoside triphosphate hydrolases"/>
    <property type="match status" value="1"/>
</dbReference>
<sequence>MNEPLIPVQKHSNPAPDSGLTSSTGEQEVLLEINNLSKNFGGLQAISDVSLSLRAGIVTTLVGPNGAGKTTLFNMITGHIQPSEGDVRWQGESLIGKSPWKVARGGIARTFQDLRLFTHMTVEENILTMMEPGAWLWQLGGKSGKARRYDKVDRILERTGLTDKRHTRALDLAYAERKFLSLARIMATDSRLWLLDEPASGLDPNSYNLFLQLLREEVKDGITVCIIEHNLDIVVNISDRIAFLDQGKLLADDEPETILNDPTLAAIYFGER</sequence>
<name>A0A2T1KPA1_9GAMM</name>